<evidence type="ECO:0000313" key="2">
    <source>
        <dbReference type="EMBL" id="AGO84521.1"/>
    </source>
</evidence>
<reference evidence="2 3" key="1">
    <citation type="journal article" date="2013" name="Science">
        <title>Pandoraviruses: amoeba viruses with genomes up to 2.5 Mb reaching that of parasitic eukaryotes.</title>
        <authorList>
            <person name="Philippe N."/>
            <person name="Legendre M."/>
            <person name="Doutre G."/>
            <person name="Coute Y."/>
            <person name="Poirot O."/>
            <person name="Lescot M."/>
            <person name="Arslan D."/>
            <person name="Seltzer V."/>
            <person name="Bertaux L."/>
            <person name="Bruley C."/>
            <person name="Garin J."/>
            <person name="Claverie J.M."/>
            <person name="Abergel C."/>
        </authorList>
    </citation>
    <scope>NUCLEOTIDE SEQUENCE [LARGE SCALE GENOMIC DNA]</scope>
</reference>
<feature type="transmembrane region" description="Helical" evidence="1">
    <location>
        <begin position="38"/>
        <end position="59"/>
    </location>
</feature>
<gene>
    <name evidence="2" type="ORF">psal_cds_632</name>
</gene>
<accession>S4VYJ4</accession>
<proteinExistence type="predicted"/>
<keyword evidence="1" id="KW-1133">Transmembrane helix</keyword>
<keyword evidence="1" id="KW-0472">Membrane</keyword>
<dbReference type="RefSeq" id="YP_008437593.1">
    <property type="nucleotide sequence ID" value="NC_022098.1"/>
</dbReference>
<organism evidence="2 3">
    <name type="scientific">Pandoravirus salinus</name>
    <dbReference type="NCBI Taxonomy" id="1349410"/>
    <lineage>
        <taxon>Viruses</taxon>
        <taxon>Pandoravirus</taxon>
    </lineage>
</organism>
<evidence type="ECO:0000256" key="1">
    <source>
        <dbReference type="SAM" id="Phobius"/>
    </source>
</evidence>
<dbReference type="Proteomes" id="UP000204584">
    <property type="component" value="Segment"/>
</dbReference>
<dbReference type="EMBL" id="KC977571">
    <property type="protein sequence ID" value="AGO84521.1"/>
    <property type="molecule type" value="Genomic_DNA"/>
</dbReference>
<sequence length="150" mass="16306">MTTPLQGTTTSQEALNAQIQSQLLAESGASPSRGRRTWLIVAGVAIAAIIIGIVIYAIARRKPAAPTRRWIRTDGVDAACGTPCDVATYHDVASYEDCLARTDTVWQQVNFFTYNPTTRVCSLKAIPEPFAYKADPALQAATYRFPPTQS</sequence>
<evidence type="ECO:0000313" key="3">
    <source>
        <dbReference type="Proteomes" id="UP000204584"/>
    </source>
</evidence>
<keyword evidence="1" id="KW-0812">Transmembrane</keyword>
<protein>
    <submittedName>
        <fullName evidence="2">Uncharacterized protein</fullName>
    </submittedName>
</protein>
<keyword evidence="3" id="KW-1185">Reference proteome</keyword>
<name>S4VYJ4_9VIRU</name>
<dbReference type="GeneID" id="16606308"/>
<dbReference type="KEGG" id="vg:16606308"/>